<evidence type="ECO:0000313" key="8">
    <source>
        <dbReference type="EMBL" id="EPT01514.1"/>
    </source>
</evidence>
<dbReference type="Proteomes" id="UP000015241">
    <property type="component" value="Unassembled WGS sequence"/>
</dbReference>
<dbReference type="Pfam" id="PF08700">
    <property type="entry name" value="VPS51_Exo84_N"/>
    <property type="match status" value="1"/>
</dbReference>
<keyword evidence="4" id="KW-0813">Transport</keyword>
<comment type="similarity">
    <text evidence="2">Belongs to the COG1 family.</text>
</comment>
<dbReference type="STRING" id="743788.S8EE49"/>
<dbReference type="InParanoid" id="S8EE49"/>
<evidence type="ECO:0000256" key="3">
    <source>
        <dbReference type="ARBA" id="ARBA00020978"/>
    </source>
</evidence>
<evidence type="ECO:0000256" key="5">
    <source>
        <dbReference type="ARBA" id="ARBA00022927"/>
    </source>
</evidence>
<evidence type="ECO:0000256" key="6">
    <source>
        <dbReference type="ARBA" id="ARBA00023034"/>
    </source>
</evidence>
<dbReference type="AlphaFoldDB" id="S8EE49"/>
<organism evidence="8 9">
    <name type="scientific">Fomitopsis schrenkii</name>
    <name type="common">Brown rot fungus</name>
    <dbReference type="NCBI Taxonomy" id="2126942"/>
    <lineage>
        <taxon>Eukaryota</taxon>
        <taxon>Fungi</taxon>
        <taxon>Dikarya</taxon>
        <taxon>Basidiomycota</taxon>
        <taxon>Agaricomycotina</taxon>
        <taxon>Agaricomycetes</taxon>
        <taxon>Polyporales</taxon>
        <taxon>Fomitopsis</taxon>
    </lineage>
</organism>
<dbReference type="EMBL" id="KE504141">
    <property type="protein sequence ID" value="EPT01514.1"/>
    <property type="molecule type" value="Genomic_DNA"/>
</dbReference>
<dbReference type="eggNOG" id="KOG2033">
    <property type="taxonomic scope" value="Eukaryota"/>
</dbReference>
<evidence type="ECO:0000256" key="2">
    <source>
        <dbReference type="ARBA" id="ARBA00006653"/>
    </source>
</evidence>
<comment type="subcellular location">
    <subcellularLocation>
        <location evidence="1">Golgi apparatus membrane</location>
        <topology evidence="1">Peripheral membrane protein</topology>
    </subcellularLocation>
</comment>
<evidence type="ECO:0000256" key="1">
    <source>
        <dbReference type="ARBA" id="ARBA00004395"/>
    </source>
</evidence>
<dbReference type="GO" id="GO:0015031">
    <property type="term" value="P:protein transport"/>
    <property type="evidence" value="ECO:0007669"/>
    <property type="project" value="UniProtKB-KW"/>
</dbReference>
<dbReference type="GO" id="GO:0017119">
    <property type="term" value="C:Golgi transport complex"/>
    <property type="evidence" value="ECO:0007669"/>
    <property type="project" value="InterPro"/>
</dbReference>
<dbReference type="InterPro" id="IPR033370">
    <property type="entry name" value="COG1"/>
</dbReference>
<keyword evidence="5" id="KW-0653">Protein transport</keyword>
<evidence type="ECO:0000256" key="7">
    <source>
        <dbReference type="ARBA" id="ARBA00023136"/>
    </source>
</evidence>
<keyword evidence="9" id="KW-1185">Reference proteome</keyword>
<dbReference type="HOGENOM" id="CLU_008852_0_0_1"/>
<sequence>MSVVDKALDPTKSAGDIDPDELLTAYNVSDVRKVQQRLRMNAEAKQEELRLMVGERYRDLLQASSSIVSMAASSQRVLQALEEMHDVVGAAKPPRTTRRSRGGLDSHIQALQSLSAHLKLLLDAPEHLWRFMEQRMYLKAGWLFLTARVVHRTLLQEDEDAGQSWHEYGIDASEQIPLVQRQWDTVSQFRSQITHKATLSLRESSASSGEICATLLTLHILESRPLAETLSIFLTQRSKTLASALSRPKELANGHANAAPSDHGKTTARARKLILREVKRNLQTALEAISHTLRSARDIFSDTVSGEPGMMQCALQYIQDEKAAGSLPPELQMTTRALLNSLPSSAHFSLLPDTIRSYKPYIGATSSSSSVTQSLLQQKLGEWLTRSLETIQAVATKWLASLETVKEVWDIRASSFTIIAKLHGLDPHEQARFRAIVDSLCQQQTVSVWQTALRNTASSFNEHLTSAVQSLKSISEESISDAQPVDYLFHPLPLPSTSQVVANPSMAGAPFKRYKAGLHRQLRGRTPLLDDVLDVLEESSHRLEGDLAAMHASDPEGRVLVARLRQAYQPEAASLCSRICNILDPSEDAVDSVRRTLAFLGRLQYELASSSSFISTIGGEQKAIDEFRKRMLALHDKNFKRWKGLVVENIVMNIWPHMRRQGEPNLRRAGMSYNQKRPSAAVVEALLHLASSLQDVWAAVDPIRKQKLVSEIMAHLVSRLDATEPTELAQAIQYYWDVRFVRQLLDAWELADAQAQLDAQLANLRGKVRSPSEPQVEGDDGIPDHLSRMQVIFAPLFPTPEPQVASSTKDKPAKSTALLCYAPPAAEQHFQPALDLVKPSARFGLLLLGTANAR</sequence>
<dbReference type="GO" id="GO:0000139">
    <property type="term" value="C:Golgi membrane"/>
    <property type="evidence" value="ECO:0007669"/>
    <property type="project" value="UniProtKB-SubCell"/>
</dbReference>
<proteinExistence type="inferred from homology"/>
<evidence type="ECO:0000313" key="9">
    <source>
        <dbReference type="Proteomes" id="UP000015241"/>
    </source>
</evidence>
<gene>
    <name evidence="8" type="ORF">FOMPIDRAFT_1120035</name>
</gene>
<reference evidence="8 9" key="1">
    <citation type="journal article" date="2012" name="Science">
        <title>The Paleozoic origin of enzymatic lignin decomposition reconstructed from 31 fungal genomes.</title>
        <authorList>
            <person name="Floudas D."/>
            <person name="Binder M."/>
            <person name="Riley R."/>
            <person name="Barry K."/>
            <person name="Blanchette R.A."/>
            <person name="Henrissat B."/>
            <person name="Martinez A.T."/>
            <person name="Otillar R."/>
            <person name="Spatafora J.W."/>
            <person name="Yadav J.S."/>
            <person name="Aerts A."/>
            <person name="Benoit I."/>
            <person name="Boyd A."/>
            <person name="Carlson A."/>
            <person name="Copeland A."/>
            <person name="Coutinho P.M."/>
            <person name="de Vries R.P."/>
            <person name="Ferreira P."/>
            <person name="Findley K."/>
            <person name="Foster B."/>
            <person name="Gaskell J."/>
            <person name="Glotzer D."/>
            <person name="Gorecki P."/>
            <person name="Heitman J."/>
            <person name="Hesse C."/>
            <person name="Hori C."/>
            <person name="Igarashi K."/>
            <person name="Jurgens J.A."/>
            <person name="Kallen N."/>
            <person name="Kersten P."/>
            <person name="Kohler A."/>
            <person name="Kuees U."/>
            <person name="Kumar T.K.A."/>
            <person name="Kuo A."/>
            <person name="LaButti K."/>
            <person name="Larrondo L.F."/>
            <person name="Lindquist E."/>
            <person name="Ling A."/>
            <person name="Lombard V."/>
            <person name="Lucas S."/>
            <person name="Lundell T."/>
            <person name="Martin R."/>
            <person name="McLaughlin D.J."/>
            <person name="Morgenstern I."/>
            <person name="Morin E."/>
            <person name="Murat C."/>
            <person name="Nagy L.G."/>
            <person name="Nolan M."/>
            <person name="Ohm R.A."/>
            <person name="Patyshakuliyeva A."/>
            <person name="Rokas A."/>
            <person name="Ruiz-Duenas F.J."/>
            <person name="Sabat G."/>
            <person name="Salamov A."/>
            <person name="Samejima M."/>
            <person name="Schmutz J."/>
            <person name="Slot J.C."/>
            <person name="St John F."/>
            <person name="Stenlid J."/>
            <person name="Sun H."/>
            <person name="Sun S."/>
            <person name="Syed K."/>
            <person name="Tsang A."/>
            <person name="Wiebenga A."/>
            <person name="Young D."/>
            <person name="Pisabarro A."/>
            <person name="Eastwood D.C."/>
            <person name="Martin F."/>
            <person name="Cullen D."/>
            <person name="Grigoriev I.V."/>
            <person name="Hibbett D.S."/>
        </authorList>
    </citation>
    <scope>NUCLEOTIDE SEQUENCE</scope>
    <source>
        <strain evidence="9">FP-58527</strain>
    </source>
</reference>
<dbReference type="PANTHER" id="PTHR31658">
    <property type="entry name" value="CONSERVED OLIGOMERIC GOLGI COMPLEX SUBUNIT 1"/>
    <property type="match status" value="1"/>
</dbReference>
<dbReference type="GO" id="GO:0006891">
    <property type="term" value="P:intra-Golgi vesicle-mediated transport"/>
    <property type="evidence" value="ECO:0007669"/>
    <property type="project" value="InterPro"/>
</dbReference>
<protein>
    <recommendedName>
        <fullName evidence="3">Conserved oligomeric Golgi complex subunit 1</fullName>
    </recommendedName>
</protein>
<name>S8EE49_FOMSC</name>
<dbReference type="PANTHER" id="PTHR31658:SF0">
    <property type="entry name" value="CONSERVED OLIGOMERIC GOLGI COMPLEX SUBUNIT 1"/>
    <property type="match status" value="1"/>
</dbReference>
<evidence type="ECO:0000256" key="4">
    <source>
        <dbReference type="ARBA" id="ARBA00022448"/>
    </source>
</evidence>
<dbReference type="OrthoDB" id="46189at2759"/>
<keyword evidence="6" id="KW-0333">Golgi apparatus</keyword>
<accession>S8EE49</accession>
<keyword evidence="7" id="KW-0472">Membrane</keyword>